<name>A0ABR3WSC1_9PEZI</name>
<evidence type="ECO:0000313" key="2">
    <source>
        <dbReference type="EMBL" id="KAL1866325.1"/>
    </source>
</evidence>
<proteinExistence type="predicted"/>
<protein>
    <submittedName>
        <fullName evidence="2">Uncharacterized protein</fullName>
    </submittedName>
</protein>
<feature type="region of interest" description="Disordered" evidence="1">
    <location>
        <begin position="783"/>
        <end position="805"/>
    </location>
</feature>
<accession>A0ABR3WSC1</accession>
<feature type="compositionally biased region" description="Acidic residues" evidence="1">
    <location>
        <begin position="676"/>
        <end position="704"/>
    </location>
</feature>
<feature type="region of interest" description="Disordered" evidence="1">
    <location>
        <begin position="822"/>
        <end position="864"/>
    </location>
</feature>
<evidence type="ECO:0000256" key="1">
    <source>
        <dbReference type="SAM" id="MobiDB-lite"/>
    </source>
</evidence>
<organism evidence="2 3">
    <name type="scientific">Diaporthe australafricana</name>
    <dbReference type="NCBI Taxonomy" id="127596"/>
    <lineage>
        <taxon>Eukaryota</taxon>
        <taxon>Fungi</taxon>
        <taxon>Dikarya</taxon>
        <taxon>Ascomycota</taxon>
        <taxon>Pezizomycotina</taxon>
        <taxon>Sordariomycetes</taxon>
        <taxon>Sordariomycetidae</taxon>
        <taxon>Diaporthales</taxon>
        <taxon>Diaporthaceae</taxon>
        <taxon>Diaporthe</taxon>
    </lineage>
</organism>
<feature type="compositionally biased region" description="Acidic residues" evidence="1">
    <location>
        <begin position="839"/>
        <end position="860"/>
    </location>
</feature>
<comment type="caution">
    <text evidence="2">The sequence shown here is derived from an EMBL/GenBank/DDBJ whole genome shotgun (WGS) entry which is preliminary data.</text>
</comment>
<dbReference type="Proteomes" id="UP001583177">
    <property type="component" value="Unassembled WGS sequence"/>
</dbReference>
<keyword evidence="3" id="KW-1185">Reference proteome</keyword>
<feature type="region of interest" description="Disordered" evidence="1">
    <location>
        <begin position="891"/>
        <end position="915"/>
    </location>
</feature>
<sequence>MEGSQHQDPNSLSNDDVMLDPEVIDLLNELSRVRGIENRPLTVEEQAQILGTIINQKQAQNQASQYNTMTTGFDQFDEEAMGEAMEEAMEEAVRATKRRRLTSKVDLTGAYKMFAYGPEEQPSNSNHNGGNDELDCVAMDTEIIGLSSDFEGEYGAPSPDLRSVPDMSPKDDVPAYKPGFNLLESVCSNVWLAIEVAKHLPVKDIVQLYSTSRTFHELLNGHWQSSIFAWAEHMAPSSLRIFYWKFFGHLARPDPAGTTWAAPGAFANAISWPPWAPARLVRAGDNNLREVPGLGYLAMLVERETRVRDILALMARSGHRLPKKSHLVLKKMWLLMDLPGNALRRAAINNTRFWSGEDLFNAQMFVVKLQLRFNEPNIGPNTPKLAETLLGSPLGLTPLWQMLRGKKYTDLLEAMQMRVRYLASNEDRARAQVWDVHYGVPQWQLGRGHLEGWGQGSVHMSRPDELVIEEAVRRGINLKGHLTFMMFWGHIDWQKRKNLVPSEEELYMSDDELPPLSPSQKGLGGKFGNCGNVPSDSGNWSHQHVLQSKWDTLTDKEKLALNEDLEGDETRMLPFEEDQDDGFWDLDPFEAIRLNYGKKVKYIGVRSDDDSEANDENEPNDDIDEEELEVVEEHDPSCVCEDCLIRLCRLQDASQPDDHEGDCLCEECMEEIDIEAEDADDTEGSEEDYPDSDDSDSEADEAEADAIPIPEELLSNDSVREAWGLLSQGERAVLTRSVARQRRQQMIAAGPDLQGPRPASRQFPNVTDPICLALLRKLDGIPSHVPANPAQPAGDDDNTDPNTATEDVDMDVEEQEYGGDAVEAAGDGDNADSNAAATEDVDMDGEGQEDGDADNDASTDDEQRQLKALAEEDYSDDDLEFDMGNFQAFLAKGQDDGGYDDGQGGSGVAHESDLNSPTTVIKMRIPDVINR</sequence>
<reference evidence="2 3" key="1">
    <citation type="journal article" date="2024" name="IMA Fungus">
        <title>IMA Genome - F19 : A genome assembly and annotation guide to empower mycologists, including annotated draft genome sequences of Ceratocystis pirilliformis, Diaporthe australafricana, Fusarium ophioides, Paecilomyces lecythidis, and Sporothrix stenoceras.</title>
        <authorList>
            <person name="Aylward J."/>
            <person name="Wilson A.M."/>
            <person name="Visagie C.M."/>
            <person name="Spraker J."/>
            <person name="Barnes I."/>
            <person name="Buitendag C."/>
            <person name="Ceriani C."/>
            <person name="Del Mar Angel L."/>
            <person name="du Plessis D."/>
            <person name="Fuchs T."/>
            <person name="Gasser K."/>
            <person name="Kramer D."/>
            <person name="Li W."/>
            <person name="Munsamy K."/>
            <person name="Piso A."/>
            <person name="Price J.L."/>
            <person name="Sonnekus B."/>
            <person name="Thomas C."/>
            <person name="van der Nest A."/>
            <person name="van Dijk A."/>
            <person name="van Heerden A."/>
            <person name="van Vuuren N."/>
            <person name="Yilmaz N."/>
            <person name="Duong T.A."/>
            <person name="van der Merwe N.A."/>
            <person name="Wingfield M.J."/>
            <person name="Wingfield B.D."/>
        </authorList>
    </citation>
    <scope>NUCLEOTIDE SEQUENCE [LARGE SCALE GENOMIC DNA]</scope>
    <source>
        <strain evidence="2 3">CMW 18300</strain>
    </source>
</reference>
<evidence type="ECO:0000313" key="3">
    <source>
        <dbReference type="Proteomes" id="UP001583177"/>
    </source>
</evidence>
<feature type="region of interest" description="Disordered" evidence="1">
    <location>
        <begin position="676"/>
        <end position="715"/>
    </location>
</feature>
<dbReference type="EMBL" id="JAWRVE010000056">
    <property type="protein sequence ID" value="KAL1866325.1"/>
    <property type="molecule type" value="Genomic_DNA"/>
</dbReference>
<feature type="compositionally biased region" description="Low complexity" evidence="1">
    <location>
        <begin position="822"/>
        <end position="837"/>
    </location>
</feature>
<gene>
    <name evidence="2" type="ORF">Daus18300_006787</name>
</gene>